<evidence type="ECO:0000256" key="4">
    <source>
        <dbReference type="ARBA" id="ARBA00022989"/>
    </source>
</evidence>
<dbReference type="PANTHER" id="PTHR21290">
    <property type="entry name" value="SPHINGOMYELIN SYNTHETASE"/>
    <property type="match status" value="1"/>
</dbReference>
<evidence type="ECO:0000256" key="1">
    <source>
        <dbReference type="ARBA" id="ARBA00004141"/>
    </source>
</evidence>
<protein>
    <recommendedName>
        <fullName evidence="9">Sphingomyelin synthase-like domain-containing protein</fullName>
    </recommendedName>
</protein>
<accession>B8J9Q5</accession>
<feature type="transmembrane region" description="Helical" evidence="8">
    <location>
        <begin position="32"/>
        <end position="57"/>
    </location>
</feature>
<dbReference type="EMBL" id="CP001359">
    <property type="protein sequence ID" value="ACL67443.1"/>
    <property type="molecule type" value="Genomic_DNA"/>
</dbReference>
<evidence type="ECO:0000259" key="9">
    <source>
        <dbReference type="Pfam" id="PF14360"/>
    </source>
</evidence>
<feature type="domain" description="Sphingomyelin synthase-like" evidence="9">
    <location>
        <begin position="174"/>
        <end position="236"/>
    </location>
</feature>
<evidence type="ECO:0000256" key="6">
    <source>
        <dbReference type="ARBA" id="ARBA00023136"/>
    </source>
</evidence>
<organism evidence="10 11">
    <name type="scientific">Anaeromyxobacter dehalogenans (strain ATCC BAA-258 / DSM 21875 / 2CP-1)</name>
    <dbReference type="NCBI Taxonomy" id="455488"/>
    <lineage>
        <taxon>Bacteria</taxon>
        <taxon>Pseudomonadati</taxon>
        <taxon>Myxococcota</taxon>
        <taxon>Myxococcia</taxon>
        <taxon>Myxococcales</taxon>
        <taxon>Cystobacterineae</taxon>
        <taxon>Anaeromyxobacteraceae</taxon>
        <taxon>Anaeromyxobacter</taxon>
    </lineage>
</organism>
<dbReference type="KEGG" id="acp:A2cp1_4125"/>
<evidence type="ECO:0000256" key="8">
    <source>
        <dbReference type="SAM" id="Phobius"/>
    </source>
</evidence>
<evidence type="ECO:0000313" key="10">
    <source>
        <dbReference type="EMBL" id="ACL67443.1"/>
    </source>
</evidence>
<dbReference type="PANTHER" id="PTHR21290:SF25">
    <property type="entry name" value="SPHINGOMYELIN SYNTHASE-RELATED PROTEIN 1"/>
    <property type="match status" value="1"/>
</dbReference>
<dbReference type="GO" id="GO:0047493">
    <property type="term" value="F:ceramide cholinephosphotransferase activity"/>
    <property type="evidence" value="ECO:0007669"/>
    <property type="project" value="TreeGrafter"/>
</dbReference>
<dbReference type="Proteomes" id="UP000007089">
    <property type="component" value="Chromosome"/>
</dbReference>
<gene>
    <name evidence="10" type="ordered locus">A2cp1_4125</name>
</gene>
<sequence length="247" mass="26509">MAAPSPQPEPARLAPSASAPPPAKGGWPALRAAWAAVLLALALRLASYAAMTAAAVWNELRPAPAALPDLLLAHVPYVEWVARGNYVLWLGIYLPVAAALLWISPRTFVRYNVAGAIVSLLRGATIAMTGLGAPDPARAGPGISGHAPWDAYVQLLSPWQVFANGSMRAYLTKDLFFSGHTATTFLLLLYVWRWPRLRWPALVGHVLVVASVFLAHLHYTIDVAGAYAVTLAVFALREGWPARAPAR</sequence>
<dbReference type="AlphaFoldDB" id="B8J9Q5"/>
<feature type="transmembrane region" description="Helical" evidence="8">
    <location>
        <begin position="199"/>
        <end position="217"/>
    </location>
</feature>
<evidence type="ECO:0000256" key="3">
    <source>
        <dbReference type="ARBA" id="ARBA00022692"/>
    </source>
</evidence>
<proteinExistence type="predicted"/>
<evidence type="ECO:0000313" key="11">
    <source>
        <dbReference type="Proteomes" id="UP000007089"/>
    </source>
</evidence>
<feature type="transmembrane region" description="Helical" evidence="8">
    <location>
        <begin position="111"/>
        <end position="131"/>
    </location>
</feature>
<comment type="subcellular location">
    <subcellularLocation>
        <location evidence="1">Membrane</location>
        <topology evidence="1">Multi-pass membrane protein</topology>
    </subcellularLocation>
</comment>
<feature type="transmembrane region" description="Helical" evidence="8">
    <location>
        <begin position="175"/>
        <end position="192"/>
    </location>
</feature>
<keyword evidence="5" id="KW-0443">Lipid metabolism</keyword>
<keyword evidence="2" id="KW-0808">Transferase</keyword>
<keyword evidence="3 8" id="KW-0812">Transmembrane</keyword>
<dbReference type="RefSeq" id="WP_015935162.1">
    <property type="nucleotide sequence ID" value="NC_011891.1"/>
</dbReference>
<reference evidence="10" key="1">
    <citation type="submission" date="2009-01" db="EMBL/GenBank/DDBJ databases">
        <title>Complete sequence of Anaeromyxobacter dehalogenans 2CP-1.</title>
        <authorList>
            <consortium name="US DOE Joint Genome Institute"/>
            <person name="Lucas S."/>
            <person name="Copeland A."/>
            <person name="Lapidus A."/>
            <person name="Glavina del Rio T."/>
            <person name="Dalin E."/>
            <person name="Tice H."/>
            <person name="Bruce D."/>
            <person name="Goodwin L."/>
            <person name="Pitluck S."/>
            <person name="Saunders E."/>
            <person name="Brettin T."/>
            <person name="Detter J.C."/>
            <person name="Han C."/>
            <person name="Larimer F."/>
            <person name="Land M."/>
            <person name="Hauser L."/>
            <person name="Kyrpides N."/>
            <person name="Ovchinnikova G."/>
            <person name="Beliaev A.S."/>
            <person name="Richardson P."/>
        </authorList>
    </citation>
    <scope>NUCLEOTIDE SEQUENCE</scope>
    <source>
        <strain evidence="10">2CP-1</strain>
    </source>
</reference>
<dbReference type="InterPro" id="IPR025749">
    <property type="entry name" value="Sphingomyelin_synth-like_dom"/>
</dbReference>
<dbReference type="GO" id="GO:0033188">
    <property type="term" value="F:sphingomyelin synthase activity"/>
    <property type="evidence" value="ECO:0007669"/>
    <property type="project" value="TreeGrafter"/>
</dbReference>
<evidence type="ECO:0000256" key="2">
    <source>
        <dbReference type="ARBA" id="ARBA00022679"/>
    </source>
</evidence>
<name>B8J9Q5_ANAD2</name>
<feature type="region of interest" description="Disordered" evidence="7">
    <location>
        <begin position="1"/>
        <end position="20"/>
    </location>
</feature>
<evidence type="ECO:0000256" key="5">
    <source>
        <dbReference type="ARBA" id="ARBA00023098"/>
    </source>
</evidence>
<keyword evidence="4 8" id="KW-1133">Transmembrane helix</keyword>
<dbReference type="GO" id="GO:0046513">
    <property type="term" value="P:ceramide biosynthetic process"/>
    <property type="evidence" value="ECO:0007669"/>
    <property type="project" value="TreeGrafter"/>
</dbReference>
<dbReference type="GO" id="GO:0005886">
    <property type="term" value="C:plasma membrane"/>
    <property type="evidence" value="ECO:0007669"/>
    <property type="project" value="TreeGrafter"/>
</dbReference>
<dbReference type="Pfam" id="PF14360">
    <property type="entry name" value="PAP2_C"/>
    <property type="match status" value="1"/>
</dbReference>
<feature type="transmembrane region" description="Helical" evidence="8">
    <location>
        <begin position="86"/>
        <end position="104"/>
    </location>
</feature>
<dbReference type="InterPro" id="IPR045221">
    <property type="entry name" value="Sphingomyelin_synth-like"/>
</dbReference>
<keyword evidence="11" id="KW-1185">Reference proteome</keyword>
<dbReference type="HOGENOM" id="CLU_1127254_0_0_7"/>
<keyword evidence="6 8" id="KW-0472">Membrane</keyword>
<evidence type="ECO:0000256" key="7">
    <source>
        <dbReference type="SAM" id="MobiDB-lite"/>
    </source>
</evidence>